<evidence type="ECO:0000256" key="2">
    <source>
        <dbReference type="ARBA" id="ARBA00008300"/>
    </source>
</evidence>
<evidence type="ECO:0000256" key="3">
    <source>
        <dbReference type="ARBA" id="ARBA00022677"/>
    </source>
</evidence>
<dbReference type="InterPro" id="IPR029058">
    <property type="entry name" value="AB_hydrolase_fold"/>
</dbReference>
<proteinExistence type="inferred from homology"/>
<gene>
    <name evidence="6" type="ORF">HKI87_12g70490</name>
</gene>
<keyword evidence="3" id="KW-0551">Lipid droplet</keyword>
<dbReference type="Proteomes" id="UP001472866">
    <property type="component" value="Chromosome 12"/>
</dbReference>
<dbReference type="GO" id="GO:0019915">
    <property type="term" value="P:lipid storage"/>
    <property type="evidence" value="ECO:0007669"/>
    <property type="project" value="InterPro"/>
</dbReference>
<evidence type="ECO:0000256" key="5">
    <source>
        <dbReference type="SAM" id="MobiDB-lite"/>
    </source>
</evidence>
<dbReference type="Pfam" id="PF10230">
    <property type="entry name" value="LIDHydrolase"/>
    <property type="match status" value="1"/>
</dbReference>
<protein>
    <submittedName>
        <fullName evidence="6">Lipid-droplet associated hydrolase</fullName>
    </submittedName>
</protein>
<organism evidence="6 7">
    <name type="scientific">Chloropicon roscoffensis</name>
    <dbReference type="NCBI Taxonomy" id="1461544"/>
    <lineage>
        <taxon>Eukaryota</taxon>
        <taxon>Viridiplantae</taxon>
        <taxon>Chlorophyta</taxon>
        <taxon>Chloropicophyceae</taxon>
        <taxon>Chloropicales</taxon>
        <taxon>Chloropicaceae</taxon>
        <taxon>Chloropicon</taxon>
    </lineage>
</organism>
<dbReference type="PANTHER" id="PTHR13390">
    <property type="entry name" value="LIPASE"/>
    <property type="match status" value="1"/>
</dbReference>
<reference evidence="6 7" key="1">
    <citation type="submission" date="2024-03" db="EMBL/GenBank/DDBJ databases">
        <title>Complete genome sequence of the green alga Chloropicon roscoffensis RCC1871.</title>
        <authorList>
            <person name="Lemieux C."/>
            <person name="Pombert J.-F."/>
            <person name="Otis C."/>
            <person name="Turmel M."/>
        </authorList>
    </citation>
    <scope>NUCLEOTIDE SEQUENCE [LARGE SCALE GENOMIC DNA]</scope>
    <source>
        <strain evidence="6 7">RCC1871</strain>
    </source>
</reference>
<comment type="similarity">
    <text evidence="2">Belongs to the AB hydrolase superfamily. LDAH family.</text>
</comment>
<dbReference type="EMBL" id="CP151512">
    <property type="protein sequence ID" value="WZN65490.1"/>
    <property type="molecule type" value="Genomic_DNA"/>
</dbReference>
<dbReference type="GO" id="GO:0016298">
    <property type="term" value="F:lipase activity"/>
    <property type="evidence" value="ECO:0007669"/>
    <property type="project" value="InterPro"/>
</dbReference>
<keyword evidence="7" id="KW-1185">Reference proteome</keyword>
<evidence type="ECO:0000313" key="6">
    <source>
        <dbReference type="EMBL" id="WZN65490.1"/>
    </source>
</evidence>
<dbReference type="Gene3D" id="3.40.50.1820">
    <property type="entry name" value="alpha/beta hydrolase"/>
    <property type="match status" value="1"/>
</dbReference>
<name>A0AAX4PHL2_9CHLO</name>
<accession>A0AAX4PHL2</accession>
<evidence type="ECO:0000256" key="1">
    <source>
        <dbReference type="ARBA" id="ARBA00004502"/>
    </source>
</evidence>
<dbReference type="PANTHER" id="PTHR13390:SF0">
    <property type="entry name" value="LIPID DROPLET-ASSOCIATED HYDROLASE"/>
    <property type="match status" value="1"/>
</dbReference>
<dbReference type="GO" id="GO:0005811">
    <property type="term" value="C:lipid droplet"/>
    <property type="evidence" value="ECO:0007669"/>
    <property type="project" value="UniProtKB-SubCell"/>
</dbReference>
<feature type="region of interest" description="Disordered" evidence="5">
    <location>
        <begin position="19"/>
        <end position="58"/>
    </location>
</feature>
<evidence type="ECO:0000313" key="7">
    <source>
        <dbReference type="Proteomes" id="UP001472866"/>
    </source>
</evidence>
<evidence type="ECO:0000256" key="4">
    <source>
        <dbReference type="ARBA" id="ARBA00022801"/>
    </source>
</evidence>
<comment type="subcellular location">
    <subcellularLocation>
        <location evidence="1">Lipid droplet</location>
    </subcellularLocation>
</comment>
<keyword evidence="4 6" id="KW-0378">Hydrolase</keyword>
<dbReference type="InterPro" id="IPR019363">
    <property type="entry name" value="LDAH"/>
</dbReference>
<sequence length="391" mass="43114">MLRRHQGLGTWLQAVFRSKETPPPLSTTTARSFGDPDQPSFAPLAPRNMSETGGTFPPLQPLPSTSVIDVAGQPTEVIETVSLVRSKPALEVIVFPGNPGSGQFYISYMRSLHEALMKKVGCIRVRTLSHLGHARGVYKPAFYTLEDQVAHKLDFLESYCSDVDAPLLVVGHSIGGYMALEAVKRWQARAGSRRVTRSASKAKGTSRRTHPSDSCRIMALMPYMQFDEDCKKQISLEKVARRPYVPAAVAGFLGLVVPKFLTVRLLTAFDKNLERESAGHVADQLLSYTVGHNAFSLAQDEFRALRGKEIDWGWLRGNKGRIGWVFCPGDHWAPKKLWEQVKGEGAGDFIRFCEDQFHGFCTSARASKGMARLTEEFLGGGGGGDDDDGRL</sequence>
<dbReference type="AlphaFoldDB" id="A0AAX4PHL2"/>
<dbReference type="SUPFAM" id="SSF53474">
    <property type="entry name" value="alpha/beta-Hydrolases"/>
    <property type="match status" value="1"/>
</dbReference>